<organism evidence="2 3">
    <name type="scientific">Crepidotus variabilis</name>
    <dbReference type="NCBI Taxonomy" id="179855"/>
    <lineage>
        <taxon>Eukaryota</taxon>
        <taxon>Fungi</taxon>
        <taxon>Dikarya</taxon>
        <taxon>Basidiomycota</taxon>
        <taxon>Agaricomycotina</taxon>
        <taxon>Agaricomycetes</taxon>
        <taxon>Agaricomycetidae</taxon>
        <taxon>Agaricales</taxon>
        <taxon>Agaricineae</taxon>
        <taxon>Crepidotaceae</taxon>
        <taxon>Crepidotus</taxon>
    </lineage>
</organism>
<dbReference type="SUPFAM" id="SSF52047">
    <property type="entry name" value="RNI-like"/>
    <property type="match status" value="1"/>
</dbReference>
<proteinExistence type="predicted"/>
<comment type="caution">
    <text evidence="2">The sequence shown here is derived from an EMBL/GenBank/DDBJ whole genome shotgun (WGS) entry which is preliminary data.</text>
</comment>
<protein>
    <recommendedName>
        <fullName evidence="4">F-box domain-containing protein</fullName>
    </recommendedName>
</protein>
<keyword evidence="3" id="KW-1185">Reference proteome</keyword>
<dbReference type="PANTHER" id="PTHR38926:SF72">
    <property type="entry name" value="IM:7136021-RELATED"/>
    <property type="match status" value="1"/>
</dbReference>
<keyword evidence="1" id="KW-0175">Coiled coil</keyword>
<dbReference type="OrthoDB" id="3221235at2759"/>
<reference evidence="2" key="1">
    <citation type="submission" date="2020-11" db="EMBL/GenBank/DDBJ databases">
        <authorList>
            <consortium name="DOE Joint Genome Institute"/>
            <person name="Ahrendt S."/>
            <person name="Riley R."/>
            <person name="Andreopoulos W."/>
            <person name="Labutti K."/>
            <person name="Pangilinan J."/>
            <person name="Ruiz-Duenas F.J."/>
            <person name="Barrasa J.M."/>
            <person name="Sanchez-Garcia M."/>
            <person name="Camarero S."/>
            <person name="Miyauchi S."/>
            <person name="Serrano A."/>
            <person name="Linde D."/>
            <person name="Babiker R."/>
            <person name="Drula E."/>
            <person name="Ayuso-Fernandez I."/>
            <person name="Pacheco R."/>
            <person name="Padilla G."/>
            <person name="Ferreira P."/>
            <person name="Barriuso J."/>
            <person name="Kellner H."/>
            <person name="Castanera R."/>
            <person name="Alfaro M."/>
            <person name="Ramirez L."/>
            <person name="Pisabarro A.G."/>
            <person name="Kuo A."/>
            <person name="Tritt A."/>
            <person name="Lipzen A."/>
            <person name="He G."/>
            <person name="Yan M."/>
            <person name="Ng V."/>
            <person name="Cullen D."/>
            <person name="Martin F."/>
            <person name="Rosso M.-N."/>
            <person name="Henrissat B."/>
            <person name="Hibbett D."/>
            <person name="Martinez A.T."/>
            <person name="Grigoriev I.V."/>
        </authorList>
    </citation>
    <scope>NUCLEOTIDE SEQUENCE</scope>
    <source>
        <strain evidence="2">CBS 506.95</strain>
    </source>
</reference>
<name>A0A9P6EAS6_9AGAR</name>
<evidence type="ECO:0000313" key="2">
    <source>
        <dbReference type="EMBL" id="KAF9525508.1"/>
    </source>
</evidence>
<evidence type="ECO:0008006" key="4">
    <source>
        <dbReference type="Google" id="ProtNLM"/>
    </source>
</evidence>
<dbReference type="Proteomes" id="UP000807306">
    <property type="component" value="Unassembled WGS sequence"/>
</dbReference>
<evidence type="ECO:0000256" key="1">
    <source>
        <dbReference type="SAM" id="Coils"/>
    </source>
</evidence>
<feature type="coiled-coil region" evidence="1">
    <location>
        <begin position="35"/>
        <end position="62"/>
    </location>
</feature>
<evidence type="ECO:0000313" key="3">
    <source>
        <dbReference type="Proteomes" id="UP000807306"/>
    </source>
</evidence>
<dbReference type="InterPro" id="IPR032675">
    <property type="entry name" value="LRR_dom_sf"/>
</dbReference>
<accession>A0A9P6EAS6</accession>
<gene>
    <name evidence="2" type="ORF">CPB83DRAFT_859381</name>
</gene>
<dbReference type="PANTHER" id="PTHR38926">
    <property type="entry name" value="F-BOX DOMAIN CONTAINING PROTEIN, EXPRESSED"/>
    <property type="match status" value="1"/>
</dbReference>
<dbReference type="Gene3D" id="3.80.10.10">
    <property type="entry name" value="Ribonuclease Inhibitor"/>
    <property type="match status" value="1"/>
</dbReference>
<dbReference type="EMBL" id="MU157883">
    <property type="protein sequence ID" value="KAF9525508.1"/>
    <property type="molecule type" value="Genomic_DNA"/>
</dbReference>
<dbReference type="AlphaFoldDB" id="A0A9P6EAS6"/>
<sequence length="584" mass="66074">MTDSPFLSKLYGDFIPGDEDVPLIKKIILQQSAKLSELALKVSEAKQRYDELLNQQSKLDKLIEGHRQLISPPRRNIVPVDIWREIFYHCLPDSHDAIMHPREAPSLLTQVCSTWRQITLSTPRLWSSIHIPIVDSLPLLPRDGTTESPNESLLWRNRSERRAKCITEWLTRSSSSPLSITLGDSSYIPYPDMAYEATQAHILLKAILPYSNNWNKLRIVVTKQRLEDLSKLNPSQILSLGTLDVENVITWEDPDEPSPTAKYAHRNLPLFLAPNLRRVSISQMMDDITSFPLPWHQLTHLSLSHNDYPKLSFEIVNLLKACPKIVEFRILTIVDPGPRIDANLAHLPALTHDHRGQITLPDFKVFEISGEGSSSDPRMFDTIATPTLETVSFFLPSQVGGSPLLPLARQANLTSLNTNSVLFVNDDFLLILRSCPSLKHLYISCTPNYYPESLPPIDRTDAFLKMLSTPDNNDSILCPLLEEMHITTGVTDFTDAGVLNFIKAKQAGKVDGLAKLHCLKISFPRYQTEPMVEELQPYMDDGLDLVLCYMEKFPELDGDAYRNIPFPSSGLLHHFDLSPNVKVF</sequence>